<dbReference type="CDD" id="cd11423">
    <property type="entry name" value="bHLH_TS_musculin_like"/>
    <property type="match status" value="1"/>
</dbReference>
<evidence type="ECO:0000313" key="8">
    <source>
        <dbReference type="EMBL" id="CAL1273291.1"/>
    </source>
</evidence>
<sequence>MAKRRRQPSPPCQEDSTSDLDSLFFPTSAVTASSPEKPVQRNAANARERARMRVLSRAFSRLKTSLPWVPPDTKLSKLDTLRLAATYIAHLRKILKEDSDGHTKKTVHPLTFTWPFTINNRIGCDDSSPNLPDTDIRARAETHDTQSFYENYTPCEYMTMNYSDQPRRELFNHYQH</sequence>
<name>A0AAV1ZPX2_9ARAC</name>
<dbReference type="InterPro" id="IPR036638">
    <property type="entry name" value="HLH_DNA-bd_sf"/>
</dbReference>
<evidence type="ECO:0000256" key="2">
    <source>
        <dbReference type="ARBA" id="ARBA00023015"/>
    </source>
</evidence>
<evidence type="ECO:0000313" key="9">
    <source>
        <dbReference type="Proteomes" id="UP001497382"/>
    </source>
</evidence>
<dbReference type="AlphaFoldDB" id="A0AAV1ZPX2"/>
<evidence type="ECO:0000256" key="4">
    <source>
        <dbReference type="ARBA" id="ARBA00023163"/>
    </source>
</evidence>
<dbReference type="GO" id="GO:0000977">
    <property type="term" value="F:RNA polymerase II transcription regulatory region sequence-specific DNA binding"/>
    <property type="evidence" value="ECO:0007669"/>
    <property type="project" value="TreeGrafter"/>
</dbReference>
<comment type="caution">
    <text evidence="8">The sequence shown here is derived from an EMBL/GenBank/DDBJ whole genome shotgun (WGS) entry which is preliminary data.</text>
</comment>
<dbReference type="Gene3D" id="4.10.280.10">
    <property type="entry name" value="Helix-loop-helix DNA-binding domain"/>
    <property type="match status" value="1"/>
</dbReference>
<reference evidence="8 9" key="1">
    <citation type="submission" date="2024-04" db="EMBL/GenBank/DDBJ databases">
        <authorList>
            <person name="Rising A."/>
            <person name="Reimegard J."/>
            <person name="Sonavane S."/>
            <person name="Akerstrom W."/>
            <person name="Nylinder S."/>
            <person name="Hedman E."/>
            <person name="Kallberg Y."/>
        </authorList>
    </citation>
    <scope>NUCLEOTIDE SEQUENCE [LARGE SCALE GENOMIC DNA]</scope>
</reference>
<dbReference type="GO" id="GO:0005634">
    <property type="term" value="C:nucleus"/>
    <property type="evidence" value="ECO:0007669"/>
    <property type="project" value="UniProtKB-SubCell"/>
</dbReference>
<comment type="subcellular location">
    <subcellularLocation>
        <location evidence="1">Nucleus</location>
    </subcellularLocation>
</comment>
<keyword evidence="2" id="KW-0805">Transcription regulation</keyword>
<accession>A0AAV1ZPX2</accession>
<dbReference type="FunFam" id="4.10.280.10:FF:000010">
    <property type="entry name" value="Scleraxis bHLH transcription factor"/>
    <property type="match status" value="1"/>
</dbReference>
<dbReference type="Proteomes" id="UP001497382">
    <property type="component" value="Unassembled WGS sequence"/>
</dbReference>
<dbReference type="SUPFAM" id="SSF47459">
    <property type="entry name" value="HLH, helix-loop-helix DNA-binding domain"/>
    <property type="match status" value="1"/>
</dbReference>
<feature type="region of interest" description="Disordered" evidence="6">
    <location>
        <begin position="1"/>
        <end position="22"/>
    </location>
</feature>
<proteinExistence type="predicted"/>
<keyword evidence="5" id="KW-0539">Nucleus</keyword>
<dbReference type="InterPro" id="IPR011598">
    <property type="entry name" value="bHLH_dom"/>
</dbReference>
<dbReference type="EMBL" id="CAXIEN010000066">
    <property type="protein sequence ID" value="CAL1273291.1"/>
    <property type="molecule type" value="Genomic_DNA"/>
</dbReference>
<dbReference type="Pfam" id="PF00010">
    <property type="entry name" value="HLH"/>
    <property type="match status" value="1"/>
</dbReference>
<evidence type="ECO:0000256" key="5">
    <source>
        <dbReference type="ARBA" id="ARBA00023242"/>
    </source>
</evidence>
<evidence type="ECO:0000256" key="1">
    <source>
        <dbReference type="ARBA" id="ARBA00004123"/>
    </source>
</evidence>
<organism evidence="8 9">
    <name type="scientific">Larinioides sclopetarius</name>
    <dbReference type="NCBI Taxonomy" id="280406"/>
    <lineage>
        <taxon>Eukaryota</taxon>
        <taxon>Metazoa</taxon>
        <taxon>Ecdysozoa</taxon>
        <taxon>Arthropoda</taxon>
        <taxon>Chelicerata</taxon>
        <taxon>Arachnida</taxon>
        <taxon>Araneae</taxon>
        <taxon>Araneomorphae</taxon>
        <taxon>Entelegynae</taxon>
        <taxon>Araneoidea</taxon>
        <taxon>Araneidae</taxon>
        <taxon>Larinioides</taxon>
    </lineage>
</organism>
<keyword evidence="9" id="KW-1185">Reference proteome</keyword>
<dbReference type="SMART" id="SM00353">
    <property type="entry name" value="HLH"/>
    <property type="match status" value="1"/>
</dbReference>
<dbReference type="GO" id="GO:0032502">
    <property type="term" value="P:developmental process"/>
    <property type="evidence" value="ECO:0007669"/>
    <property type="project" value="TreeGrafter"/>
</dbReference>
<keyword evidence="3" id="KW-0238">DNA-binding</keyword>
<dbReference type="GO" id="GO:0046983">
    <property type="term" value="F:protein dimerization activity"/>
    <property type="evidence" value="ECO:0007669"/>
    <property type="project" value="InterPro"/>
</dbReference>
<protein>
    <recommendedName>
        <fullName evidence="7">BHLH domain-containing protein</fullName>
    </recommendedName>
</protein>
<dbReference type="GO" id="GO:0000981">
    <property type="term" value="F:DNA-binding transcription factor activity, RNA polymerase II-specific"/>
    <property type="evidence" value="ECO:0007669"/>
    <property type="project" value="TreeGrafter"/>
</dbReference>
<dbReference type="PANTHER" id="PTHR23349">
    <property type="entry name" value="BASIC HELIX-LOOP-HELIX TRANSCRIPTION FACTOR, TWIST"/>
    <property type="match status" value="1"/>
</dbReference>
<dbReference type="PANTHER" id="PTHR23349:SF72">
    <property type="entry name" value="HLH54F"/>
    <property type="match status" value="1"/>
</dbReference>
<gene>
    <name evidence="8" type="ORF">LARSCL_LOCUS6813</name>
</gene>
<feature type="domain" description="BHLH" evidence="7">
    <location>
        <begin position="39"/>
        <end position="91"/>
    </location>
</feature>
<dbReference type="PROSITE" id="PS50888">
    <property type="entry name" value="BHLH"/>
    <property type="match status" value="1"/>
</dbReference>
<evidence type="ECO:0000259" key="7">
    <source>
        <dbReference type="PROSITE" id="PS50888"/>
    </source>
</evidence>
<evidence type="ECO:0000256" key="3">
    <source>
        <dbReference type="ARBA" id="ARBA00023125"/>
    </source>
</evidence>
<dbReference type="InterPro" id="IPR050283">
    <property type="entry name" value="E-box_TF_Regulators"/>
</dbReference>
<keyword evidence="4" id="KW-0804">Transcription</keyword>
<evidence type="ECO:0000256" key="6">
    <source>
        <dbReference type="SAM" id="MobiDB-lite"/>
    </source>
</evidence>